<name>A0ACC6T7E8_9HYPH</name>
<evidence type="ECO:0000313" key="2">
    <source>
        <dbReference type="Proteomes" id="UP001480082"/>
    </source>
</evidence>
<gene>
    <name evidence="1" type="ORF">NKI81_28670</name>
</gene>
<dbReference type="EMBL" id="JAMYRI010000025">
    <property type="protein sequence ID" value="MER9287845.1"/>
    <property type="molecule type" value="Genomic_DNA"/>
</dbReference>
<accession>A0ACC6T7E8</accession>
<sequence length="197" mass="21956">MRATPPADITLPQFTAAFVTFGVFAVFALLWPETTTDDLSLGRTHATIWTASIMLIPVFVLFPFRALSARVANLAHLFWTFAYLLFLVHAYWAVFLVFDGIMDTFKEMGTLIASVNFFLVLWWGLDVVLVWTVRSASPAAARFQIATRVFTFLVFAITLIVLRGGSVRMLGIVFAATAILALAVRLWVRERAMATAT</sequence>
<organism evidence="1 2">
    <name type="scientific">Mesorhizobium australicum</name>
    <dbReference type="NCBI Taxonomy" id="536018"/>
    <lineage>
        <taxon>Bacteria</taxon>
        <taxon>Pseudomonadati</taxon>
        <taxon>Pseudomonadota</taxon>
        <taxon>Alphaproteobacteria</taxon>
        <taxon>Hyphomicrobiales</taxon>
        <taxon>Phyllobacteriaceae</taxon>
        <taxon>Mesorhizobium</taxon>
    </lineage>
</organism>
<comment type="caution">
    <text evidence="1">The sequence shown here is derived from an EMBL/GenBank/DDBJ whole genome shotgun (WGS) entry which is preliminary data.</text>
</comment>
<dbReference type="Proteomes" id="UP001480082">
    <property type="component" value="Unassembled WGS sequence"/>
</dbReference>
<reference evidence="1 2" key="1">
    <citation type="journal article" date="2024" name="Proc. Natl. Acad. Sci. U.S.A.">
        <title>The evolutionary genomics of adaptation to stress in wild rhizobium bacteria.</title>
        <authorList>
            <person name="Kehlet-Delgado H."/>
            <person name="Montoya A.P."/>
            <person name="Jensen K.T."/>
            <person name="Wendlandt C.E."/>
            <person name="Dexheimer C."/>
            <person name="Roberts M."/>
            <person name="Torres Martinez L."/>
            <person name="Friesen M.L."/>
            <person name="Griffitts J.S."/>
            <person name="Porter S.S."/>
        </authorList>
    </citation>
    <scope>NUCLEOTIDE SEQUENCE [LARGE SCALE GENOMIC DNA]</scope>
    <source>
        <strain evidence="1 2">M0468</strain>
    </source>
</reference>
<protein>
    <submittedName>
        <fullName evidence="1">Uncharacterized protein</fullName>
    </submittedName>
</protein>
<keyword evidence="2" id="KW-1185">Reference proteome</keyword>
<evidence type="ECO:0000313" key="1">
    <source>
        <dbReference type="EMBL" id="MER9287845.1"/>
    </source>
</evidence>
<proteinExistence type="predicted"/>